<dbReference type="RefSeq" id="WP_026159289.1">
    <property type="nucleotide sequence ID" value="NZ_AQUX01000002.1"/>
</dbReference>
<keyword evidence="2" id="KW-1185">Reference proteome</keyword>
<dbReference type="KEGG" id="cdo:CDOO_02005"/>
<evidence type="ECO:0000313" key="1">
    <source>
        <dbReference type="EMBL" id="AIT62187.1"/>
    </source>
</evidence>
<dbReference type="HOGENOM" id="CLU_629645_0_0_11"/>
<accession>A0A097IJ65</accession>
<dbReference type="OrthoDB" id="4428205at2"/>
<dbReference type="EMBL" id="CP006764">
    <property type="protein sequence ID" value="AIT62187.1"/>
    <property type="molecule type" value="Genomic_DNA"/>
</dbReference>
<dbReference type="Pfam" id="PF19264">
    <property type="entry name" value="DUF5907"/>
    <property type="match status" value="1"/>
</dbReference>
<dbReference type="eggNOG" id="ENOG5031KHR">
    <property type="taxonomic scope" value="Bacteria"/>
</dbReference>
<organism evidence="1 2">
    <name type="scientific">Corynebacterium doosanense CAU 212 = DSM 45436</name>
    <dbReference type="NCBI Taxonomy" id="558173"/>
    <lineage>
        <taxon>Bacteria</taxon>
        <taxon>Bacillati</taxon>
        <taxon>Actinomycetota</taxon>
        <taxon>Actinomycetes</taxon>
        <taxon>Mycobacteriales</taxon>
        <taxon>Corynebacteriaceae</taxon>
        <taxon>Corynebacterium</taxon>
    </lineage>
</organism>
<sequence>MTIIKGHLKDVAGKNFEAQGTALLLQSRITRPAENGGGVILQEIHRIPLYNSGGKFTTPALDPGPIRVEIAGGVSHGTHWDIDLPAEGTHELADLIGTTTEWTPVVVARAEEAARRAEAARDEAVEAEKAAVATATKAEKKVDRAVSDGAGVIREVVKADADRAEAGRTGAEAAAASAKASASAANTATETVTSAVTRAEQYKNTAAEQATNAAGSASTASQKAGLATSAANTASQKAADAAGSASASSGSASTASQKADLATSAANTASTKAADSAASAAAAAASEKKAADTAAAGVADATTTAKGKVKLAGDLAGTADAPTVPALAGKANTGHTHPRADVTGLTSESVTPTASTVVLRDGAGRAQVAAPAVDADVSTKKYVDDQDKILKAQVEDRFVIWPYTGTKPTTAPSGAVVGDYLWGITTAELSRITGV</sequence>
<name>A0A097IJ65_9CORY</name>
<gene>
    <name evidence="1" type="ORF">CDOO_02005</name>
</gene>
<proteinExistence type="predicted"/>
<dbReference type="Proteomes" id="UP000029914">
    <property type="component" value="Chromosome"/>
</dbReference>
<protein>
    <submittedName>
        <fullName evidence="1">Uncharacterized protein</fullName>
    </submittedName>
</protein>
<dbReference type="AlphaFoldDB" id="A0A097IJ65"/>
<reference evidence="1 2" key="1">
    <citation type="submission" date="2013-09" db="EMBL/GenBank/DDBJ databases">
        <title>Complete genome sequence of Corynebacterium doosanense CAU 212(T) (=DSM 45436(T)), isolated from activated sludge.</title>
        <authorList>
            <person name="Schaffert L."/>
            <person name="Albersmeier A."/>
            <person name="Kalinowski J."/>
            <person name="Ruckert C."/>
        </authorList>
    </citation>
    <scope>NUCLEOTIDE SEQUENCE [LARGE SCALE GENOMIC DNA]</scope>
    <source>
        <strain evidence="1 2">CAU 212</strain>
    </source>
</reference>
<dbReference type="InterPro" id="IPR045571">
    <property type="entry name" value="DUF5907"/>
</dbReference>
<evidence type="ECO:0000313" key="2">
    <source>
        <dbReference type="Proteomes" id="UP000029914"/>
    </source>
</evidence>
<dbReference type="STRING" id="558173.CDOO_02005"/>